<protein>
    <submittedName>
        <fullName evidence="2">Phosphodiester glycosidase family protein</fullName>
    </submittedName>
</protein>
<dbReference type="GO" id="GO:0016798">
    <property type="term" value="F:hydrolase activity, acting on glycosyl bonds"/>
    <property type="evidence" value="ECO:0007669"/>
    <property type="project" value="UniProtKB-KW"/>
</dbReference>
<dbReference type="PANTHER" id="PTHR40446">
    <property type="entry name" value="N-ACETYLGLUCOSAMINE-1-PHOSPHODIESTER ALPHA-N-ACETYLGLUCOSAMINIDASE"/>
    <property type="match status" value="1"/>
</dbReference>
<keyword evidence="2" id="KW-0326">Glycosidase</keyword>
<dbReference type="PANTHER" id="PTHR40446:SF2">
    <property type="entry name" value="N-ACETYLGLUCOSAMINE-1-PHOSPHODIESTER ALPHA-N-ACETYLGLUCOSAMINIDASE"/>
    <property type="match status" value="1"/>
</dbReference>
<dbReference type="InterPro" id="IPR018711">
    <property type="entry name" value="NAGPA"/>
</dbReference>
<evidence type="ECO:0000313" key="2">
    <source>
        <dbReference type="EMBL" id="MBW4464706.1"/>
    </source>
</evidence>
<proteinExistence type="predicted"/>
<reference evidence="2" key="1">
    <citation type="submission" date="2021-05" db="EMBL/GenBank/DDBJ databases">
        <authorList>
            <person name="Pietrasiak N."/>
            <person name="Ward R."/>
            <person name="Stajich J.E."/>
            <person name="Kurbessoian T."/>
        </authorList>
    </citation>
    <scope>NUCLEOTIDE SEQUENCE</scope>
    <source>
        <strain evidence="2">GSE-TBD4-15B</strain>
    </source>
</reference>
<name>A0A951P7V4_9CYAN</name>
<gene>
    <name evidence="2" type="ORF">KME07_04605</name>
</gene>
<accession>A0A951P7V4</accession>
<dbReference type="AlphaFoldDB" id="A0A951P7V4"/>
<comment type="caution">
    <text evidence="2">The sequence shown here is derived from an EMBL/GenBank/DDBJ whole genome shotgun (WGS) entry which is preliminary data.</text>
</comment>
<evidence type="ECO:0000259" key="1">
    <source>
        <dbReference type="Pfam" id="PF09992"/>
    </source>
</evidence>
<dbReference type="Proteomes" id="UP000707356">
    <property type="component" value="Unassembled WGS sequence"/>
</dbReference>
<evidence type="ECO:0000313" key="3">
    <source>
        <dbReference type="Proteomes" id="UP000707356"/>
    </source>
</evidence>
<feature type="domain" description="Phosphodiester glycosidase" evidence="1">
    <location>
        <begin position="65"/>
        <end position="278"/>
    </location>
</feature>
<organism evidence="2 3">
    <name type="scientific">Pegethrix bostrychoides GSE-TBD4-15B</name>
    <dbReference type="NCBI Taxonomy" id="2839662"/>
    <lineage>
        <taxon>Bacteria</taxon>
        <taxon>Bacillati</taxon>
        <taxon>Cyanobacteriota</taxon>
        <taxon>Cyanophyceae</taxon>
        <taxon>Oculatellales</taxon>
        <taxon>Oculatellaceae</taxon>
        <taxon>Pegethrix</taxon>
    </lineage>
</organism>
<dbReference type="EMBL" id="JAHHHV010000019">
    <property type="protein sequence ID" value="MBW4464706.1"/>
    <property type="molecule type" value="Genomic_DNA"/>
</dbReference>
<sequence>MPQTLSQTKPPVAQASTPAPIRYQIHDLPRSQVHTVLIPADSGFAVMPALSPQTASLETFLPQQSAIAAINGGFFDPQNQQTTSYVIQQGRLVGDPTQNQRLMGNPDLAPYLDQILDRSEFRRYQCRSANQVSQIQYAIARHRDAVPPDCQLLEALGAGPQLLPDLTLEPEGFTTTDTSGNLIRDALGSRQPNARSAVGITAAGDILLVMAAQKPEMTPSGLSLSELADFLKDQGAKTALNLDGGSSSTLFYQQQTVYGKLNADGKPVQRPVKSVLLVKPLSERPSSARDSRL</sequence>
<dbReference type="Pfam" id="PF09992">
    <property type="entry name" value="NAGPA"/>
    <property type="match status" value="1"/>
</dbReference>
<keyword evidence="2" id="KW-0378">Hydrolase</keyword>
<reference evidence="2" key="2">
    <citation type="journal article" date="2022" name="Microbiol. Resour. Announc.">
        <title>Metagenome Sequencing to Explore Phylogenomics of Terrestrial Cyanobacteria.</title>
        <authorList>
            <person name="Ward R.D."/>
            <person name="Stajich J.E."/>
            <person name="Johansen J.R."/>
            <person name="Huntemann M."/>
            <person name="Clum A."/>
            <person name="Foster B."/>
            <person name="Foster B."/>
            <person name="Roux S."/>
            <person name="Palaniappan K."/>
            <person name="Varghese N."/>
            <person name="Mukherjee S."/>
            <person name="Reddy T.B.K."/>
            <person name="Daum C."/>
            <person name="Copeland A."/>
            <person name="Chen I.A."/>
            <person name="Ivanova N.N."/>
            <person name="Kyrpides N.C."/>
            <person name="Shapiro N."/>
            <person name="Eloe-Fadrosh E.A."/>
            <person name="Pietrasiak N."/>
        </authorList>
    </citation>
    <scope>NUCLEOTIDE SEQUENCE</scope>
    <source>
        <strain evidence="2">GSE-TBD4-15B</strain>
    </source>
</reference>